<dbReference type="InterPro" id="IPR018050">
    <property type="entry name" value="Pmannose_isomerase-type1_CS"/>
</dbReference>
<dbReference type="InterPro" id="IPR046457">
    <property type="entry name" value="PMI_typeI_cat"/>
</dbReference>
<comment type="catalytic activity">
    <reaction evidence="1 12">
        <text>D-mannose 6-phosphate = D-fructose 6-phosphate</text>
        <dbReference type="Rhea" id="RHEA:12356"/>
        <dbReference type="ChEBI" id="CHEBI:58735"/>
        <dbReference type="ChEBI" id="CHEBI:61527"/>
        <dbReference type="EC" id="5.3.1.8"/>
    </reaction>
</comment>
<evidence type="ECO:0000256" key="2">
    <source>
        <dbReference type="ARBA" id="ARBA00002564"/>
    </source>
</evidence>
<dbReference type="PRINTS" id="PR00714">
    <property type="entry name" value="MAN6PISMRASE"/>
</dbReference>
<evidence type="ECO:0000256" key="5">
    <source>
        <dbReference type="ARBA" id="ARBA00011956"/>
    </source>
</evidence>
<dbReference type="GO" id="GO:0009298">
    <property type="term" value="P:GDP-mannose biosynthetic process"/>
    <property type="evidence" value="ECO:0007669"/>
    <property type="project" value="UniProtKB-UniPathway"/>
</dbReference>
<dbReference type="GeneID" id="63827937"/>
<accession>A0A165CHJ9</accession>
<dbReference type="PROSITE" id="PS00965">
    <property type="entry name" value="PMI_I_1"/>
    <property type="match status" value="1"/>
</dbReference>
<dbReference type="InterPro" id="IPR014710">
    <property type="entry name" value="RmlC-like_jellyroll"/>
</dbReference>
<evidence type="ECO:0000259" key="17">
    <source>
        <dbReference type="Pfam" id="PF20512"/>
    </source>
</evidence>
<feature type="domain" description="Phosphomannose isomerase type I C-terminal" evidence="15">
    <location>
        <begin position="342"/>
        <end position="383"/>
    </location>
</feature>
<gene>
    <name evidence="18" type="ORF">LAESUDRAFT_738522</name>
</gene>
<comment type="function">
    <text evidence="2">Involved in the synthesis of the GDP-mannose and dolichol-phosphate-mannose required for a number of critical mannosyl transfer reactions.</text>
</comment>
<dbReference type="InterPro" id="IPR016305">
    <property type="entry name" value="Mannose-6-P_Isomerase"/>
</dbReference>
<dbReference type="PIRSF" id="PIRSF001480">
    <property type="entry name" value="Mannose-6-phosphate_isomerase"/>
    <property type="match status" value="1"/>
</dbReference>
<keyword evidence="19" id="KW-1185">Reference proteome</keyword>
<dbReference type="PANTHER" id="PTHR10309:SF0">
    <property type="entry name" value="MANNOSE-6-PHOSPHATE ISOMERASE"/>
    <property type="match status" value="1"/>
</dbReference>
<dbReference type="AlphaFoldDB" id="A0A165CHJ9"/>
<dbReference type="PANTHER" id="PTHR10309">
    <property type="entry name" value="MANNOSE-6-PHOSPHATE ISOMERASE"/>
    <property type="match status" value="1"/>
</dbReference>
<evidence type="ECO:0000256" key="8">
    <source>
        <dbReference type="ARBA" id="ARBA00022833"/>
    </source>
</evidence>
<dbReference type="InterPro" id="IPR001250">
    <property type="entry name" value="Man6P_Isoase-1"/>
</dbReference>
<dbReference type="InParanoid" id="A0A165CHJ9"/>
<feature type="binding site" evidence="11">
    <location>
        <position position="116"/>
    </location>
    <ligand>
        <name>Zn(2+)</name>
        <dbReference type="ChEBI" id="CHEBI:29105"/>
    </ligand>
</feature>
<dbReference type="InterPro" id="IPR011051">
    <property type="entry name" value="RmlC_Cupin_sf"/>
</dbReference>
<dbReference type="Pfam" id="PF20511">
    <property type="entry name" value="PMI_typeI_cat"/>
    <property type="match status" value="1"/>
</dbReference>
<sequence length="426" mass="46106">MAQVFKIIPATQKYDWGKIGLSSKVAQYAAAAKVPGFELDEKAPYAELWMGTHHTAPSLLLSSGSRTTLAEYLAAHPELMGSRVIERFREAGAAEGNLPFLFKVLAIQKALSIQTHPDKKMAEELHRTRPDVYKDANHKPEMAIALTPFTALCGFLPLSQIEVYLSSTPELAALIPPTTASNFRSIASSTDAASPTVKIALKDLFSAVMTADEPTFKAQLERLVQRYESGGETEAEKGVKELVLRLYGQFPGDIGVFCAFLLNYVKMSPGDAIFLAAGEPHAYVSGDIMECMATSDNVIRAGLTPKLRDVPNLVAGLTYRAGDPGRHLVRPVRFDSAAHTRLYDPPISEFSVLHVELPGNETEVHPGIEGPSIAIVTEGRGAIEWAGGERMEVREGEVVFVGAGAEVRWVAGPEGLAVYRAFVEAA</sequence>
<evidence type="ECO:0000313" key="18">
    <source>
        <dbReference type="EMBL" id="KZT02827.1"/>
    </source>
</evidence>
<dbReference type="CDD" id="cd07011">
    <property type="entry name" value="cupin_PMI_type_I_N"/>
    <property type="match status" value="1"/>
</dbReference>
<dbReference type="GO" id="GO:0005975">
    <property type="term" value="P:carbohydrate metabolic process"/>
    <property type="evidence" value="ECO:0007669"/>
    <property type="project" value="InterPro"/>
</dbReference>
<evidence type="ECO:0000256" key="4">
    <source>
        <dbReference type="ARBA" id="ARBA00010772"/>
    </source>
</evidence>
<evidence type="ECO:0000256" key="6">
    <source>
        <dbReference type="ARBA" id="ARBA00018236"/>
    </source>
</evidence>
<evidence type="ECO:0000256" key="11">
    <source>
        <dbReference type="PIRSR" id="PIRSR001480-2"/>
    </source>
</evidence>
<dbReference type="GO" id="GO:0004476">
    <property type="term" value="F:mannose-6-phosphate isomerase activity"/>
    <property type="evidence" value="ECO:0007669"/>
    <property type="project" value="UniProtKB-EC"/>
</dbReference>
<comment type="pathway">
    <text evidence="3 14">Nucleotide-sugar biosynthesis; GDP-alpha-D-mannose biosynthesis; alpha-D-mannose 1-phosphate from D-fructose 6-phosphate: step 1/2.</text>
</comment>
<evidence type="ECO:0000256" key="7">
    <source>
        <dbReference type="ARBA" id="ARBA00022723"/>
    </source>
</evidence>
<keyword evidence="7 11" id="KW-0479">Metal-binding</keyword>
<proteinExistence type="inferred from homology"/>
<feature type="binding site" evidence="11">
    <location>
        <position position="141"/>
    </location>
    <ligand>
        <name>Zn(2+)</name>
        <dbReference type="ChEBI" id="CHEBI:29105"/>
    </ligand>
</feature>
<evidence type="ECO:0000256" key="10">
    <source>
        <dbReference type="PIRSR" id="PIRSR001480-1"/>
    </source>
</evidence>
<dbReference type="EMBL" id="KV427649">
    <property type="protein sequence ID" value="KZT02827.1"/>
    <property type="molecule type" value="Genomic_DNA"/>
</dbReference>
<organism evidence="18 19">
    <name type="scientific">Laetiporus sulphureus 93-53</name>
    <dbReference type="NCBI Taxonomy" id="1314785"/>
    <lineage>
        <taxon>Eukaryota</taxon>
        <taxon>Fungi</taxon>
        <taxon>Dikarya</taxon>
        <taxon>Basidiomycota</taxon>
        <taxon>Agaricomycotina</taxon>
        <taxon>Agaricomycetes</taxon>
        <taxon>Polyporales</taxon>
        <taxon>Laetiporus</taxon>
    </lineage>
</organism>
<dbReference type="Pfam" id="PF01238">
    <property type="entry name" value="PMI_typeI_C"/>
    <property type="match status" value="1"/>
</dbReference>
<dbReference type="UniPathway" id="UPA00126">
    <property type="reaction ID" value="UER00423"/>
</dbReference>
<dbReference type="GO" id="GO:0005829">
    <property type="term" value="C:cytosol"/>
    <property type="evidence" value="ECO:0007669"/>
    <property type="project" value="TreeGrafter"/>
</dbReference>
<dbReference type="Pfam" id="PF20512">
    <property type="entry name" value="PMI_typeI_hel"/>
    <property type="match status" value="1"/>
</dbReference>
<dbReference type="PROSITE" id="PS00966">
    <property type="entry name" value="PMI_I_2"/>
    <property type="match status" value="1"/>
</dbReference>
<evidence type="ECO:0000256" key="13">
    <source>
        <dbReference type="RuleBase" id="RU004189"/>
    </source>
</evidence>
<feature type="domain" description="Phosphomannose isomerase type I helical insertion" evidence="17">
    <location>
        <begin position="174"/>
        <end position="262"/>
    </location>
</feature>
<dbReference type="Gene3D" id="2.60.120.10">
    <property type="entry name" value="Jelly Rolls"/>
    <property type="match status" value="2"/>
</dbReference>
<keyword evidence="9 12" id="KW-0413">Isomerase</keyword>
<keyword evidence="8 11" id="KW-0862">Zinc</keyword>
<evidence type="ECO:0000313" key="19">
    <source>
        <dbReference type="Proteomes" id="UP000076871"/>
    </source>
</evidence>
<evidence type="ECO:0000259" key="16">
    <source>
        <dbReference type="Pfam" id="PF20511"/>
    </source>
</evidence>
<dbReference type="FunCoup" id="A0A165CHJ9">
    <property type="interactions" value="407"/>
</dbReference>
<dbReference type="EC" id="5.3.1.8" evidence="5 12"/>
<evidence type="ECO:0000256" key="12">
    <source>
        <dbReference type="RuleBase" id="RU000611"/>
    </source>
</evidence>
<dbReference type="RefSeq" id="XP_040760567.1">
    <property type="nucleotide sequence ID" value="XM_040910908.1"/>
</dbReference>
<feature type="domain" description="Phosphomannose isomerase type I catalytic" evidence="16">
    <location>
        <begin position="4"/>
        <end position="157"/>
    </location>
</feature>
<feature type="active site" evidence="10">
    <location>
        <position position="300"/>
    </location>
</feature>
<name>A0A165CHJ9_9APHY</name>
<evidence type="ECO:0000256" key="3">
    <source>
        <dbReference type="ARBA" id="ARBA00004666"/>
    </source>
</evidence>
<feature type="binding site" evidence="11">
    <location>
        <position position="281"/>
    </location>
    <ligand>
        <name>Zn(2+)</name>
        <dbReference type="ChEBI" id="CHEBI:29105"/>
    </ligand>
</feature>
<dbReference type="InterPro" id="IPR046456">
    <property type="entry name" value="PMI_typeI_C"/>
</dbReference>
<dbReference type="NCBIfam" id="TIGR00218">
    <property type="entry name" value="manA"/>
    <property type="match status" value="1"/>
</dbReference>
<reference evidence="18 19" key="1">
    <citation type="journal article" date="2016" name="Mol. Biol. Evol.">
        <title>Comparative Genomics of Early-Diverging Mushroom-Forming Fungi Provides Insights into the Origins of Lignocellulose Decay Capabilities.</title>
        <authorList>
            <person name="Nagy L.G."/>
            <person name="Riley R."/>
            <person name="Tritt A."/>
            <person name="Adam C."/>
            <person name="Daum C."/>
            <person name="Floudas D."/>
            <person name="Sun H."/>
            <person name="Yadav J.S."/>
            <person name="Pangilinan J."/>
            <person name="Larsson K.H."/>
            <person name="Matsuura K."/>
            <person name="Barry K."/>
            <person name="Labutti K."/>
            <person name="Kuo R."/>
            <person name="Ohm R.A."/>
            <person name="Bhattacharya S.S."/>
            <person name="Shirouzu T."/>
            <person name="Yoshinaga Y."/>
            <person name="Martin F.M."/>
            <person name="Grigoriev I.V."/>
            <person name="Hibbett D.S."/>
        </authorList>
    </citation>
    <scope>NUCLEOTIDE SEQUENCE [LARGE SCALE GENOMIC DNA]</scope>
    <source>
        <strain evidence="18 19">93-53</strain>
    </source>
</reference>
<evidence type="ECO:0000256" key="9">
    <source>
        <dbReference type="ARBA" id="ARBA00023235"/>
    </source>
</evidence>
<dbReference type="STRING" id="1314785.A0A165CHJ9"/>
<evidence type="ECO:0000259" key="15">
    <source>
        <dbReference type="Pfam" id="PF01238"/>
    </source>
</evidence>
<dbReference type="Proteomes" id="UP000076871">
    <property type="component" value="Unassembled WGS sequence"/>
</dbReference>
<evidence type="ECO:0000256" key="14">
    <source>
        <dbReference type="RuleBase" id="RU004248"/>
    </source>
</evidence>
<dbReference type="OrthoDB" id="6605218at2759"/>
<dbReference type="GO" id="GO:0008270">
    <property type="term" value="F:zinc ion binding"/>
    <property type="evidence" value="ECO:0007669"/>
    <property type="project" value="InterPro"/>
</dbReference>
<feature type="binding site" evidence="11">
    <location>
        <position position="114"/>
    </location>
    <ligand>
        <name>Zn(2+)</name>
        <dbReference type="ChEBI" id="CHEBI:29105"/>
    </ligand>
</feature>
<dbReference type="FunFam" id="2.60.120.10:FF:000044">
    <property type="entry name" value="Mannose-6-phosphate isomerase"/>
    <property type="match status" value="1"/>
</dbReference>
<evidence type="ECO:0000256" key="1">
    <source>
        <dbReference type="ARBA" id="ARBA00000757"/>
    </source>
</evidence>
<dbReference type="CDD" id="cd02208">
    <property type="entry name" value="cupin_RmlC-like"/>
    <property type="match status" value="1"/>
</dbReference>
<dbReference type="Gene3D" id="1.10.441.10">
    <property type="entry name" value="Phosphomannose Isomerase, domain 2"/>
    <property type="match status" value="1"/>
</dbReference>
<protein>
    <recommendedName>
        <fullName evidence="6 12">Mannose-6-phosphate isomerase</fullName>
        <ecNumber evidence="5 12">5.3.1.8</ecNumber>
    </recommendedName>
</protein>
<dbReference type="SUPFAM" id="SSF51182">
    <property type="entry name" value="RmlC-like cupins"/>
    <property type="match status" value="1"/>
</dbReference>
<dbReference type="InterPro" id="IPR046458">
    <property type="entry name" value="PMI_typeI_hel"/>
</dbReference>
<comment type="cofactor">
    <cofactor evidence="11 12">
        <name>Zn(2+)</name>
        <dbReference type="ChEBI" id="CHEBI:29105"/>
    </cofactor>
    <text evidence="11 12">Binds 1 zinc ion per subunit.</text>
</comment>
<comment type="similarity">
    <text evidence="4 13">Belongs to the mannose-6-phosphate isomerase type 1 family.</text>
</comment>